<dbReference type="GO" id="GO:0005524">
    <property type="term" value="F:ATP binding"/>
    <property type="evidence" value="ECO:0007669"/>
    <property type="project" value="UniProtKB-UniRule"/>
</dbReference>
<name>H0US83_9BACT</name>
<dbReference type="EMBL" id="CM001377">
    <property type="protein sequence ID" value="EHM10172.1"/>
    <property type="molecule type" value="Genomic_DNA"/>
</dbReference>
<comment type="similarity">
    <text evidence="4">Belongs to the CoaE family.</text>
</comment>
<evidence type="ECO:0000313" key="7">
    <source>
        <dbReference type="Proteomes" id="UP000005730"/>
    </source>
</evidence>
<comment type="pathway">
    <text evidence="4">Cofactor biosynthesis; coenzyme A biosynthesis; CoA from (R)-pantothenate: step 5/5.</text>
</comment>
<evidence type="ECO:0000256" key="1">
    <source>
        <dbReference type="ARBA" id="ARBA00010169"/>
    </source>
</evidence>
<evidence type="ECO:0000313" key="6">
    <source>
        <dbReference type="EMBL" id="EHM10172.1"/>
    </source>
</evidence>
<dbReference type="PROSITE" id="PS51219">
    <property type="entry name" value="DPCK"/>
    <property type="match status" value="1"/>
</dbReference>
<dbReference type="NCBIfam" id="TIGR00152">
    <property type="entry name" value="dephospho-CoA kinase"/>
    <property type="match status" value="1"/>
</dbReference>
<gene>
    <name evidence="4" type="primary">coaE</name>
    <name evidence="6" type="ORF">TheveDRAFT_1044</name>
</gene>
<dbReference type="Proteomes" id="UP000005730">
    <property type="component" value="Chromosome"/>
</dbReference>
<dbReference type="AlphaFoldDB" id="H0US83"/>
<dbReference type="EC" id="2.7.1.24" evidence="4 5"/>
<dbReference type="eggNOG" id="COG0237">
    <property type="taxonomic scope" value="Bacteria"/>
</dbReference>
<dbReference type="Pfam" id="PF01121">
    <property type="entry name" value="CoaE"/>
    <property type="match status" value="1"/>
</dbReference>
<protein>
    <recommendedName>
        <fullName evidence="4 5">Dephospho-CoA kinase</fullName>
        <ecNumber evidence="4 5">2.7.1.24</ecNumber>
    </recommendedName>
    <alternativeName>
        <fullName evidence="4">Dephosphocoenzyme A kinase</fullName>
    </alternativeName>
</protein>
<accession>H0US83</accession>
<dbReference type="HAMAP" id="MF_00376">
    <property type="entry name" value="Dephospho_CoA_kinase"/>
    <property type="match status" value="1"/>
</dbReference>
<comment type="subcellular location">
    <subcellularLocation>
        <location evidence="4">Cytoplasm</location>
    </subcellularLocation>
</comment>
<sequence>MFIVALTGDVGAGKSTFMSILSEMGARTASADLIVKGLWGRREVRSAFISRWGDVPTKPDGSIDAAAVSRRVFSDAEEYRFLCSVLHPLTWDALRSTVTDDGVWVLEVPLLFESEVPHWVDGTVYIRSPRDIRALRVAARGWDDQELPARERWLLDADVKSRMADWVLDNGGTLEDLEAAARELYGELKLLSSVLLGNLTFGSMGEAEEFARVMVERRIAACCRLTPVSSVYRWEGVVCHEGEVEVTFKTIEDRLVDLDEILKSHSYDLPALMLQRPYKMSLKLRRWVVESCSP</sequence>
<dbReference type="InterPro" id="IPR001977">
    <property type="entry name" value="Depp_CoAkinase"/>
</dbReference>
<comment type="similarity">
    <text evidence="1">Belongs to the CutA family.</text>
</comment>
<keyword evidence="4" id="KW-0808">Transferase</keyword>
<reference evidence="6 7" key="1">
    <citation type="submission" date="2011-10" db="EMBL/GenBank/DDBJ databases">
        <title>The Noncontiguous Finished genome of Thermanaerovibrio velox DSM 12556.</title>
        <authorList>
            <consortium name="US DOE Joint Genome Institute (JGI-PGF)"/>
            <person name="Lucas S."/>
            <person name="Copeland A."/>
            <person name="Lapidus A."/>
            <person name="Glavina del Rio T."/>
            <person name="Dalin E."/>
            <person name="Tice H."/>
            <person name="Bruce D."/>
            <person name="Goodwin L."/>
            <person name="Pitluck S."/>
            <person name="Peters L."/>
            <person name="Mikhailova N."/>
            <person name="Teshima H."/>
            <person name="Kyrpides N."/>
            <person name="Mavromatis K."/>
            <person name="Ivanova N."/>
            <person name="Markowitz V."/>
            <person name="Cheng J.-F."/>
            <person name="Hugenholtz P."/>
            <person name="Woyke T."/>
            <person name="Wu D."/>
            <person name="Spring S."/>
            <person name="Brambilla E.-M."/>
            <person name="Klenk H.-P."/>
            <person name="Eisen J.A."/>
        </authorList>
    </citation>
    <scope>NUCLEOTIDE SEQUENCE [LARGE SCALE GENOMIC DNA]</scope>
    <source>
        <strain evidence="6 7">DSM 12556</strain>
    </source>
</reference>
<dbReference type="OrthoDB" id="9812943at2"/>
<dbReference type="GO" id="GO:0005507">
    <property type="term" value="F:copper ion binding"/>
    <property type="evidence" value="ECO:0007669"/>
    <property type="project" value="TreeGrafter"/>
</dbReference>
<proteinExistence type="inferred from homology"/>
<comment type="catalytic activity">
    <reaction evidence="4">
        <text>3'-dephospho-CoA + ATP = ADP + CoA + H(+)</text>
        <dbReference type="Rhea" id="RHEA:18245"/>
        <dbReference type="ChEBI" id="CHEBI:15378"/>
        <dbReference type="ChEBI" id="CHEBI:30616"/>
        <dbReference type="ChEBI" id="CHEBI:57287"/>
        <dbReference type="ChEBI" id="CHEBI:57328"/>
        <dbReference type="ChEBI" id="CHEBI:456216"/>
        <dbReference type="EC" id="2.7.1.24"/>
    </reaction>
</comment>
<evidence type="ECO:0000256" key="4">
    <source>
        <dbReference type="HAMAP-Rule" id="MF_00376"/>
    </source>
</evidence>
<evidence type="ECO:0000256" key="2">
    <source>
        <dbReference type="ARBA" id="ARBA00022741"/>
    </source>
</evidence>
<feature type="binding site" evidence="4">
    <location>
        <begin position="11"/>
        <end position="16"/>
    </location>
    <ligand>
        <name>ATP</name>
        <dbReference type="ChEBI" id="CHEBI:30616"/>
    </ligand>
</feature>
<dbReference type="HOGENOM" id="CLU_939866_0_0_0"/>
<keyword evidence="3 4" id="KW-0067">ATP-binding</keyword>
<dbReference type="GO" id="GO:0005737">
    <property type="term" value="C:cytoplasm"/>
    <property type="evidence" value="ECO:0007669"/>
    <property type="project" value="UniProtKB-SubCell"/>
</dbReference>
<dbReference type="InterPro" id="IPR027417">
    <property type="entry name" value="P-loop_NTPase"/>
</dbReference>
<dbReference type="eggNOG" id="COG1324">
    <property type="taxonomic scope" value="Bacteria"/>
</dbReference>
<dbReference type="SUPFAM" id="SSF54913">
    <property type="entry name" value="GlnB-like"/>
    <property type="match status" value="1"/>
</dbReference>
<keyword evidence="2 4" id="KW-0547">Nucleotide-binding</keyword>
<dbReference type="UniPathway" id="UPA00241">
    <property type="reaction ID" value="UER00356"/>
</dbReference>
<dbReference type="PANTHER" id="PTHR23419:SF8">
    <property type="entry name" value="FI09726P"/>
    <property type="match status" value="1"/>
</dbReference>
<keyword evidence="4 6" id="KW-0418">Kinase</keyword>
<keyword evidence="4" id="KW-0173">Coenzyme A biosynthesis</keyword>
<dbReference type="InterPro" id="IPR004323">
    <property type="entry name" value="Ion_tolerance_CutA"/>
</dbReference>
<dbReference type="InterPro" id="IPR015867">
    <property type="entry name" value="N-reg_PII/ATP_PRibTrfase_C"/>
</dbReference>
<evidence type="ECO:0000256" key="3">
    <source>
        <dbReference type="ARBA" id="ARBA00022840"/>
    </source>
</evidence>
<keyword evidence="7" id="KW-1185">Reference proteome</keyword>
<evidence type="ECO:0000256" key="5">
    <source>
        <dbReference type="NCBIfam" id="TIGR00152"/>
    </source>
</evidence>
<dbReference type="Pfam" id="PF03091">
    <property type="entry name" value="CutA1"/>
    <property type="match status" value="1"/>
</dbReference>
<dbReference type="CDD" id="cd02022">
    <property type="entry name" value="DPCK"/>
    <property type="match status" value="1"/>
</dbReference>
<keyword evidence="4" id="KW-0963">Cytoplasm</keyword>
<dbReference type="SUPFAM" id="SSF52540">
    <property type="entry name" value="P-loop containing nucleoside triphosphate hydrolases"/>
    <property type="match status" value="1"/>
</dbReference>
<dbReference type="PANTHER" id="PTHR23419">
    <property type="entry name" value="DIVALENT CATION TOLERANCE CUTA-RELATED"/>
    <property type="match status" value="1"/>
</dbReference>
<dbReference type="Gene3D" id="3.40.50.300">
    <property type="entry name" value="P-loop containing nucleotide triphosphate hydrolases"/>
    <property type="match status" value="1"/>
</dbReference>
<dbReference type="GO" id="GO:0015937">
    <property type="term" value="P:coenzyme A biosynthetic process"/>
    <property type="evidence" value="ECO:0007669"/>
    <property type="project" value="UniProtKB-UniRule"/>
</dbReference>
<dbReference type="GO" id="GO:0010038">
    <property type="term" value="P:response to metal ion"/>
    <property type="evidence" value="ECO:0007669"/>
    <property type="project" value="InterPro"/>
</dbReference>
<comment type="function">
    <text evidence="4">Catalyzes the phosphorylation of the 3'-hydroxyl group of dephosphocoenzyme A to form coenzyme A.</text>
</comment>
<dbReference type="InterPro" id="IPR011322">
    <property type="entry name" value="N-reg_PII-like_a/b"/>
</dbReference>
<dbReference type="STRING" id="926567.TheveDRAFT_1044"/>
<dbReference type="GO" id="GO:0004140">
    <property type="term" value="F:dephospho-CoA kinase activity"/>
    <property type="evidence" value="ECO:0007669"/>
    <property type="project" value="UniProtKB-UniRule"/>
</dbReference>
<dbReference type="Gene3D" id="3.30.70.120">
    <property type="match status" value="1"/>
</dbReference>
<organism evidence="6 7">
    <name type="scientific">Thermanaerovibrio velox DSM 12556</name>
    <dbReference type="NCBI Taxonomy" id="926567"/>
    <lineage>
        <taxon>Bacteria</taxon>
        <taxon>Thermotogati</taxon>
        <taxon>Synergistota</taxon>
        <taxon>Synergistia</taxon>
        <taxon>Synergistales</taxon>
        <taxon>Synergistaceae</taxon>
        <taxon>Thermanaerovibrio</taxon>
    </lineage>
</organism>